<dbReference type="OrthoDB" id="260807at2759"/>
<keyword evidence="6 8" id="KW-1133">Transmembrane helix</keyword>
<evidence type="ECO:0000256" key="5">
    <source>
        <dbReference type="ARBA" id="ARBA00022692"/>
    </source>
</evidence>
<feature type="transmembrane region" description="Helical" evidence="8">
    <location>
        <begin position="211"/>
        <end position="232"/>
    </location>
</feature>
<protein>
    <submittedName>
        <fullName evidence="9">Phosphate transporter family protein</fullName>
    </submittedName>
</protein>
<evidence type="ECO:0000256" key="8">
    <source>
        <dbReference type="SAM" id="Phobius"/>
    </source>
</evidence>
<name>A0A0B1SAX1_OESDE</name>
<dbReference type="Pfam" id="PF01384">
    <property type="entry name" value="PHO4"/>
    <property type="match status" value="1"/>
</dbReference>
<dbReference type="Proteomes" id="UP000053660">
    <property type="component" value="Unassembled WGS sequence"/>
</dbReference>
<evidence type="ECO:0000256" key="3">
    <source>
        <dbReference type="ARBA" id="ARBA00022448"/>
    </source>
</evidence>
<gene>
    <name evidence="9" type="ORF">OESDEN_19940</name>
</gene>
<proteinExistence type="inferred from homology"/>
<keyword evidence="7 8" id="KW-0472">Membrane</keyword>
<dbReference type="GO" id="GO:0005315">
    <property type="term" value="F:phosphate transmembrane transporter activity"/>
    <property type="evidence" value="ECO:0007669"/>
    <property type="project" value="InterPro"/>
</dbReference>
<dbReference type="GO" id="GO:0035435">
    <property type="term" value="P:phosphate ion transmembrane transport"/>
    <property type="evidence" value="ECO:0007669"/>
    <property type="project" value="TreeGrafter"/>
</dbReference>
<keyword evidence="4" id="KW-0592">Phosphate transport</keyword>
<dbReference type="AlphaFoldDB" id="A0A0B1SAX1"/>
<evidence type="ECO:0000256" key="4">
    <source>
        <dbReference type="ARBA" id="ARBA00022592"/>
    </source>
</evidence>
<keyword evidence="5 8" id="KW-0812">Transmembrane</keyword>
<evidence type="ECO:0000313" key="10">
    <source>
        <dbReference type="Proteomes" id="UP000053660"/>
    </source>
</evidence>
<dbReference type="EMBL" id="KN600814">
    <property type="protein sequence ID" value="KHJ80385.1"/>
    <property type="molecule type" value="Genomic_DNA"/>
</dbReference>
<accession>A0A0B1SAX1</accession>
<evidence type="ECO:0000256" key="2">
    <source>
        <dbReference type="ARBA" id="ARBA00009916"/>
    </source>
</evidence>
<reference evidence="9 10" key="1">
    <citation type="submission" date="2014-03" db="EMBL/GenBank/DDBJ databases">
        <title>Draft genome of the hookworm Oesophagostomum dentatum.</title>
        <authorList>
            <person name="Mitreva M."/>
        </authorList>
    </citation>
    <scope>NUCLEOTIDE SEQUENCE [LARGE SCALE GENOMIC DNA]</scope>
    <source>
        <strain evidence="9 10">OD-Hann</strain>
    </source>
</reference>
<evidence type="ECO:0000256" key="1">
    <source>
        <dbReference type="ARBA" id="ARBA00004141"/>
    </source>
</evidence>
<evidence type="ECO:0000256" key="6">
    <source>
        <dbReference type="ARBA" id="ARBA00022989"/>
    </source>
</evidence>
<organism evidence="9 10">
    <name type="scientific">Oesophagostomum dentatum</name>
    <name type="common">Nodular worm</name>
    <dbReference type="NCBI Taxonomy" id="61180"/>
    <lineage>
        <taxon>Eukaryota</taxon>
        <taxon>Metazoa</taxon>
        <taxon>Ecdysozoa</taxon>
        <taxon>Nematoda</taxon>
        <taxon>Chromadorea</taxon>
        <taxon>Rhabditida</taxon>
        <taxon>Rhabditina</taxon>
        <taxon>Rhabditomorpha</taxon>
        <taxon>Strongyloidea</taxon>
        <taxon>Strongylidae</taxon>
        <taxon>Oesophagostomum</taxon>
    </lineage>
</organism>
<evidence type="ECO:0000313" key="9">
    <source>
        <dbReference type="EMBL" id="KHJ80385.1"/>
    </source>
</evidence>
<comment type="subcellular location">
    <subcellularLocation>
        <location evidence="1">Membrane</location>
        <topology evidence="1">Multi-pass membrane protein</topology>
    </subcellularLocation>
</comment>
<dbReference type="PANTHER" id="PTHR11101:SF67">
    <property type="entry name" value="PHOSPHATE TRANSPORTER"/>
    <property type="match status" value="1"/>
</dbReference>
<feature type="transmembrane region" description="Helical" evidence="8">
    <location>
        <begin position="21"/>
        <end position="38"/>
    </location>
</feature>
<evidence type="ECO:0000256" key="7">
    <source>
        <dbReference type="ARBA" id="ARBA00023136"/>
    </source>
</evidence>
<keyword evidence="10" id="KW-1185">Reference proteome</keyword>
<comment type="similarity">
    <text evidence="2">Belongs to the inorganic phosphate transporter (PiT) (TC 2.A.20) family.</text>
</comment>
<dbReference type="GO" id="GO:0016020">
    <property type="term" value="C:membrane"/>
    <property type="evidence" value="ECO:0007669"/>
    <property type="project" value="UniProtKB-SubCell"/>
</dbReference>
<sequence length="235" mass="25684">MRQHTAEDSTRVIWWESSVQWVLVVGILLSFVLAAGLGANDVSNTFGTTIGSGAISVVQAYILATIFMSLGAVLIGWSETDMMRTGVIDMDDYKDTPRELMLGQLAVLGGTAVSQAVTTAFSLPVSTTDAVAWSTLGFSLVLRGGAGINWNEVCKYNMDDSGSDQAELNRLAPEKYDQLLPTRSRPLTHFARRFIIWILPDRNRINDERTIHMFSTIEVFTACSAGFAIGAYDFG</sequence>
<keyword evidence="3" id="KW-0813">Transport</keyword>
<dbReference type="InterPro" id="IPR001204">
    <property type="entry name" value="Phos_transporter"/>
</dbReference>
<dbReference type="PANTHER" id="PTHR11101">
    <property type="entry name" value="PHOSPHATE TRANSPORTER"/>
    <property type="match status" value="1"/>
</dbReference>
<feature type="transmembrane region" description="Helical" evidence="8">
    <location>
        <begin position="58"/>
        <end position="77"/>
    </location>
</feature>